<sequence length="219" mass="26390">MIYIYDILLNFIDGKRMYEFFEWNSEDVVEHIKRIPMFCVSDRVMEDILNNNVTFSHKFMSDIENKTIVFGNSFDNLIKYAFLFSNGKRCYAFELNEEGKVIYSSSLLLDEEEEVLEICDTLQKLDVEYQTDNKDLDKSLLTRREEKKKNFVEKDLIYTYKNKNYTKLKYLYSECFGNDDTSYKEKFNRLVYSINNQDSFYLKRLNFILRLAHNNKICK</sequence>
<dbReference type="EMBL" id="AJWZ01011286">
    <property type="protein sequence ID" value="EKC45768.1"/>
    <property type="molecule type" value="Genomic_DNA"/>
</dbReference>
<organism evidence="1">
    <name type="scientific">human gut metagenome</name>
    <dbReference type="NCBI Taxonomy" id="408170"/>
    <lineage>
        <taxon>unclassified sequences</taxon>
        <taxon>metagenomes</taxon>
        <taxon>organismal metagenomes</taxon>
    </lineage>
</organism>
<reference evidence="1" key="1">
    <citation type="journal article" date="2013" name="Environ. Microbiol.">
        <title>Microbiota from the distal guts of lean and obese adolescents exhibit partial functional redundancy besides clear differences in community structure.</title>
        <authorList>
            <person name="Ferrer M."/>
            <person name="Ruiz A."/>
            <person name="Lanza F."/>
            <person name="Haange S.B."/>
            <person name="Oberbach A."/>
            <person name="Till H."/>
            <person name="Bargiela R."/>
            <person name="Campoy C."/>
            <person name="Segura M.T."/>
            <person name="Richter M."/>
            <person name="von Bergen M."/>
            <person name="Seifert J."/>
            <person name="Suarez A."/>
        </authorList>
    </citation>
    <scope>NUCLEOTIDE SEQUENCE</scope>
</reference>
<gene>
    <name evidence="1" type="ORF">OBE_16683</name>
</gene>
<accession>K1RK13</accession>
<name>K1RK13_9ZZZZ</name>
<protein>
    <submittedName>
        <fullName evidence="1">Uncharacterized protein</fullName>
    </submittedName>
</protein>
<evidence type="ECO:0000313" key="1">
    <source>
        <dbReference type="EMBL" id="EKC45768.1"/>
    </source>
</evidence>
<proteinExistence type="predicted"/>
<dbReference type="AlphaFoldDB" id="K1RK13"/>
<comment type="caution">
    <text evidence="1">The sequence shown here is derived from an EMBL/GenBank/DDBJ whole genome shotgun (WGS) entry which is preliminary data.</text>
</comment>